<keyword evidence="7" id="KW-0560">Oxidoreductase</keyword>
<dbReference type="SUPFAM" id="SSF57716">
    <property type="entry name" value="Glucocorticoid receptor-like (DNA-binding domain)"/>
    <property type="match status" value="1"/>
</dbReference>
<dbReference type="SMART" id="SM00692">
    <property type="entry name" value="DM3"/>
    <property type="match status" value="1"/>
</dbReference>
<evidence type="ECO:0000313" key="15">
    <source>
        <dbReference type="Proteomes" id="UP000597762"/>
    </source>
</evidence>
<dbReference type="SFLD" id="SFLDG00358">
    <property type="entry name" value="Main_(cytGST)"/>
    <property type="match status" value="2"/>
</dbReference>
<dbReference type="PRINTS" id="PR01625">
    <property type="entry name" value="GSTRNSFRASEO"/>
</dbReference>
<sequence length="599" mass="69672">MVRSCCAPGCTQRDTASARRNNITFHRFPLKNSVKLEKWLHAVHRQDYKNGVPWTPNGNSCLCSGHFTQDCFDRTGQTVRLRDHAVPSVFSNGSQKKAPTFHIKYLPSSYQENGSISQRAISLDCPSSQRRTTYLQDHLYHLPSNSMERKTKKNSEMLDYSGADGLETPLTMSTAEGEYHSSSRFPELPPGQLRLYCHKLCPFSHRTRLVMEHKRIRYETVNINLQSKPDWFLQRNPLGLVPVLEQDDKIIYESLVCNDYLNEVYPDPPLQPADPYLRAKDKMLIGQFDKDIRTALRLISNGCQKAEINQKLIYHSQMLEKELVMRGDYFGGVQVGMLDFNLWPWFERLEAFETLDMHSELSYANGSTFPPLNASKLRLYSMRFCPYAQRTRLVLVHKNIRYETVNINLQSKPDWFLQRNPLGLVPVLEQDDKIIYESLVCNDYLDEVYPDPPLQPADPYLRAKHKMLIGQFDKLLKLLRQIVHGKAFEGNHYQAWLSELQILEENLDEQDPFFGGEQVGMLDYNLWPWFERLEAFQSLNDNINFIDKLPTKLSAWRKRMFHEPAVQDTMFDPQQHSHFLKSLLQGRPDFDAGLKLSKL</sequence>
<feature type="domain" description="GST N-terminal" evidence="11">
    <location>
        <begin position="191"/>
        <end position="269"/>
    </location>
</feature>
<keyword evidence="6" id="KW-0862">Zinc</keyword>
<dbReference type="EMBL" id="CAHIKZ030001447">
    <property type="protein sequence ID" value="CAE1264489.1"/>
    <property type="molecule type" value="Genomic_DNA"/>
</dbReference>
<evidence type="ECO:0000256" key="6">
    <source>
        <dbReference type="ARBA" id="ARBA00022833"/>
    </source>
</evidence>
<evidence type="ECO:0000256" key="1">
    <source>
        <dbReference type="ARBA" id="ARBA00011067"/>
    </source>
</evidence>
<evidence type="ECO:0000259" key="11">
    <source>
        <dbReference type="PROSITE" id="PS50404"/>
    </source>
</evidence>
<dbReference type="InterPro" id="IPR006612">
    <property type="entry name" value="THAP_Znf"/>
</dbReference>
<evidence type="ECO:0000256" key="5">
    <source>
        <dbReference type="ARBA" id="ARBA00022771"/>
    </source>
</evidence>
<feature type="domain" description="THAP-type" evidence="13">
    <location>
        <begin position="1"/>
        <end position="90"/>
    </location>
</feature>
<dbReference type="Pfam" id="PF13410">
    <property type="entry name" value="GST_C_2"/>
    <property type="match status" value="1"/>
</dbReference>
<evidence type="ECO:0000313" key="14">
    <source>
        <dbReference type="EMBL" id="CAE1264489.1"/>
    </source>
</evidence>
<keyword evidence="15" id="KW-1185">Reference proteome</keyword>
<dbReference type="PANTHER" id="PTHR43968:SF6">
    <property type="entry name" value="GLUTATHIONE S-TRANSFERASE OMEGA"/>
    <property type="match status" value="1"/>
</dbReference>
<dbReference type="GO" id="GO:0005737">
    <property type="term" value="C:cytoplasm"/>
    <property type="evidence" value="ECO:0007669"/>
    <property type="project" value="InterPro"/>
</dbReference>
<feature type="domain" description="GST C-terminal" evidence="12">
    <location>
        <begin position="458"/>
        <end position="590"/>
    </location>
</feature>
<evidence type="ECO:0000256" key="4">
    <source>
        <dbReference type="ARBA" id="ARBA00022723"/>
    </source>
</evidence>
<dbReference type="SFLD" id="SFLDS00019">
    <property type="entry name" value="Glutathione_Transferase_(cytos"/>
    <property type="match status" value="2"/>
</dbReference>
<dbReference type="SUPFAM" id="SSF52833">
    <property type="entry name" value="Thioredoxin-like"/>
    <property type="match status" value="2"/>
</dbReference>
<dbReference type="Gene3D" id="3.40.30.10">
    <property type="entry name" value="Glutaredoxin"/>
    <property type="match status" value="2"/>
</dbReference>
<dbReference type="GO" id="GO:0003677">
    <property type="term" value="F:DNA binding"/>
    <property type="evidence" value="ECO:0007669"/>
    <property type="project" value="UniProtKB-UniRule"/>
</dbReference>
<evidence type="ECO:0000256" key="3">
    <source>
        <dbReference type="ARBA" id="ARBA00022679"/>
    </source>
</evidence>
<dbReference type="SUPFAM" id="SSF47616">
    <property type="entry name" value="GST C-terminal domain-like"/>
    <property type="match status" value="2"/>
</dbReference>
<dbReference type="InterPro" id="IPR036249">
    <property type="entry name" value="Thioredoxin-like_sf"/>
</dbReference>
<dbReference type="GO" id="GO:0006749">
    <property type="term" value="P:glutathione metabolic process"/>
    <property type="evidence" value="ECO:0007669"/>
    <property type="project" value="TreeGrafter"/>
</dbReference>
<dbReference type="InterPro" id="IPR010987">
    <property type="entry name" value="Glutathione-S-Trfase_C-like"/>
</dbReference>
<accession>A0A812CIF6</accession>
<keyword evidence="5 10" id="KW-0863">Zinc-finger</keyword>
<name>A0A812CIF6_ACAPH</name>
<comment type="caution">
    <text evidence="14">The sequence shown here is derived from an EMBL/GenBank/DDBJ whole genome shotgun (WGS) entry which is preliminary data.</text>
</comment>
<reference evidence="14" key="1">
    <citation type="submission" date="2021-01" db="EMBL/GenBank/DDBJ databases">
        <authorList>
            <person name="Li R."/>
            <person name="Bekaert M."/>
        </authorList>
    </citation>
    <scope>NUCLEOTIDE SEQUENCE</scope>
    <source>
        <strain evidence="14">Farmed</strain>
    </source>
</reference>
<dbReference type="PANTHER" id="PTHR43968">
    <property type="match status" value="1"/>
</dbReference>
<dbReference type="InterPro" id="IPR045073">
    <property type="entry name" value="Omega/Tau-like"/>
</dbReference>
<protein>
    <recommendedName>
        <fullName evidence="2">glutathione transferase</fullName>
        <ecNumber evidence="2">2.5.1.18</ecNumber>
    </recommendedName>
</protein>
<dbReference type="GO" id="GO:0004364">
    <property type="term" value="F:glutathione transferase activity"/>
    <property type="evidence" value="ECO:0007669"/>
    <property type="project" value="UniProtKB-EC"/>
</dbReference>
<dbReference type="InterPro" id="IPR005442">
    <property type="entry name" value="GST_omega"/>
</dbReference>
<dbReference type="GO" id="GO:0045174">
    <property type="term" value="F:glutathione dehydrogenase (ascorbate) activity"/>
    <property type="evidence" value="ECO:0007669"/>
    <property type="project" value="UniProtKB-ARBA"/>
</dbReference>
<dbReference type="Pfam" id="PF13417">
    <property type="entry name" value="GST_N_3"/>
    <property type="match status" value="1"/>
</dbReference>
<dbReference type="Proteomes" id="UP000597762">
    <property type="component" value="Unassembled WGS sequence"/>
</dbReference>
<proteinExistence type="inferred from homology"/>
<dbReference type="AlphaFoldDB" id="A0A812CIF6"/>
<evidence type="ECO:0000256" key="7">
    <source>
        <dbReference type="ARBA" id="ARBA00023002"/>
    </source>
</evidence>
<dbReference type="Pfam" id="PF13409">
    <property type="entry name" value="GST_N_2"/>
    <property type="match status" value="1"/>
</dbReference>
<evidence type="ECO:0000256" key="2">
    <source>
        <dbReference type="ARBA" id="ARBA00012452"/>
    </source>
</evidence>
<dbReference type="PROSITE" id="PS50404">
    <property type="entry name" value="GST_NTER"/>
    <property type="match status" value="2"/>
</dbReference>
<dbReference type="EC" id="2.5.1.18" evidence="2"/>
<evidence type="ECO:0000256" key="8">
    <source>
        <dbReference type="ARBA" id="ARBA00023125"/>
    </source>
</evidence>
<dbReference type="InterPro" id="IPR040079">
    <property type="entry name" value="Glutathione_S-Trfase"/>
</dbReference>
<dbReference type="OrthoDB" id="4951845at2759"/>
<dbReference type="FunFam" id="3.40.30.10:FF:000123">
    <property type="entry name" value="Glutathione transferase o1"/>
    <property type="match status" value="2"/>
</dbReference>
<dbReference type="PROSITE" id="PS50405">
    <property type="entry name" value="GST_CTER"/>
    <property type="match status" value="1"/>
</dbReference>
<dbReference type="FunFam" id="1.20.1050.10:FF:000009">
    <property type="entry name" value="Glutathione S-transferase omega-1"/>
    <property type="match status" value="2"/>
</dbReference>
<dbReference type="PROSITE" id="PS50950">
    <property type="entry name" value="ZF_THAP"/>
    <property type="match status" value="1"/>
</dbReference>
<feature type="domain" description="GST N-terminal" evidence="11">
    <location>
        <begin position="375"/>
        <end position="453"/>
    </location>
</feature>
<keyword evidence="3 14" id="KW-0808">Transferase</keyword>
<dbReference type="InterPro" id="IPR004045">
    <property type="entry name" value="Glutathione_S-Trfase_N"/>
</dbReference>
<keyword evidence="4" id="KW-0479">Metal-binding</keyword>
<dbReference type="GO" id="GO:0008270">
    <property type="term" value="F:zinc ion binding"/>
    <property type="evidence" value="ECO:0007669"/>
    <property type="project" value="UniProtKB-KW"/>
</dbReference>
<evidence type="ECO:0000256" key="10">
    <source>
        <dbReference type="PROSITE-ProRule" id="PRU00309"/>
    </source>
</evidence>
<dbReference type="InterPro" id="IPR050983">
    <property type="entry name" value="GST_Omega/HSP26"/>
</dbReference>
<comment type="catalytic activity">
    <reaction evidence="9">
        <text>RX + glutathione = an S-substituted glutathione + a halide anion + H(+)</text>
        <dbReference type="Rhea" id="RHEA:16437"/>
        <dbReference type="ChEBI" id="CHEBI:15378"/>
        <dbReference type="ChEBI" id="CHEBI:16042"/>
        <dbReference type="ChEBI" id="CHEBI:17792"/>
        <dbReference type="ChEBI" id="CHEBI:57925"/>
        <dbReference type="ChEBI" id="CHEBI:90779"/>
        <dbReference type="EC" id="2.5.1.18"/>
    </reaction>
</comment>
<evidence type="ECO:0000259" key="12">
    <source>
        <dbReference type="PROSITE" id="PS50405"/>
    </source>
</evidence>
<dbReference type="InterPro" id="IPR036282">
    <property type="entry name" value="Glutathione-S-Trfase_C_sf"/>
</dbReference>
<evidence type="ECO:0000259" key="13">
    <source>
        <dbReference type="PROSITE" id="PS50950"/>
    </source>
</evidence>
<evidence type="ECO:0000256" key="9">
    <source>
        <dbReference type="ARBA" id="ARBA00047960"/>
    </source>
</evidence>
<comment type="similarity">
    <text evidence="1">Belongs to the GST superfamily. Omega family.</text>
</comment>
<gene>
    <name evidence="14" type="ORF">SPHA_34252</name>
</gene>
<keyword evidence="8 10" id="KW-0238">DNA-binding</keyword>
<dbReference type="Pfam" id="PF05485">
    <property type="entry name" value="THAP"/>
    <property type="match status" value="1"/>
</dbReference>
<dbReference type="SFLD" id="SFLDG01152">
    <property type="entry name" value="Main.3:_Omega-_and_Tau-like"/>
    <property type="match status" value="1"/>
</dbReference>
<dbReference type="Gene3D" id="1.20.1050.10">
    <property type="match status" value="2"/>
</dbReference>
<dbReference type="SMART" id="SM00980">
    <property type="entry name" value="THAP"/>
    <property type="match status" value="1"/>
</dbReference>
<organism evidence="14 15">
    <name type="scientific">Acanthosepion pharaonis</name>
    <name type="common">Pharaoh cuttlefish</name>
    <name type="synonym">Sepia pharaonis</name>
    <dbReference type="NCBI Taxonomy" id="158019"/>
    <lineage>
        <taxon>Eukaryota</taxon>
        <taxon>Metazoa</taxon>
        <taxon>Spiralia</taxon>
        <taxon>Lophotrochozoa</taxon>
        <taxon>Mollusca</taxon>
        <taxon>Cephalopoda</taxon>
        <taxon>Coleoidea</taxon>
        <taxon>Decapodiformes</taxon>
        <taxon>Sepiida</taxon>
        <taxon>Sepiina</taxon>
        <taxon>Sepiidae</taxon>
        <taxon>Acanthosepion</taxon>
    </lineage>
</organism>